<dbReference type="InterPro" id="IPR036034">
    <property type="entry name" value="PDZ_sf"/>
</dbReference>
<dbReference type="Pfam" id="PF00595">
    <property type="entry name" value="PDZ"/>
    <property type="match status" value="1"/>
</dbReference>
<evidence type="ECO:0000256" key="1">
    <source>
        <dbReference type="ARBA" id="ARBA00022737"/>
    </source>
</evidence>
<dbReference type="EMBL" id="JXXN02001169">
    <property type="protein sequence ID" value="THD25377.1"/>
    <property type="molecule type" value="Genomic_DNA"/>
</dbReference>
<dbReference type="SMART" id="SM00228">
    <property type="entry name" value="PDZ"/>
    <property type="match status" value="1"/>
</dbReference>
<gene>
    <name evidence="3" type="ORF">D915_003735</name>
</gene>
<keyword evidence="1" id="KW-0677">Repeat</keyword>
<dbReference type="PANTHER" id="PTHR14191">
    <property type="entry name" value="PDZ DOMAIN CONTAINING PROTEIN"/>
    <property type="match status" value="1"/>
</dbReference>
<dbReference type="Gene3D" id="2.30.42.10">
    <property type="match status" value="1"/>
</dbReference>
<dbReference type="InterPro" id="IPR051067">
    <property type="entry name" value="NHER"/>
</dbReference>
<accession>A0A4E0RVM7</accession>
<dbReference type="GO" id="GO:0043495">
    <property type="term" value="F:protein-membrane adaptor activity"/>
    <property type="evidence" value="ECO:0007669"/>
    <property type="project" value="TreeGrafter"/>
</dbReference>
<dbReference type="SUPFAM" id="SSF50156">
    <property type="entry name" value="PDZ domain-like"/>
    <property type="match status" value="1"/>
</dbReference>
<dbReference type="GO" id="GO:0016324">
    <property type="term" value="C:apical plasma membrane"/>
    <property type="evidence" value="ECO:0007669"/>
    <property type="project" value="TreeGrafter"/>
</dbReference>
<dbReference type="PROSITE" id="PS50106">
    <property type="entry name" value="PDZ"/>
    <property type="match status" value="1"/>
</dbReference>
<evidence type="ECO:0000313" key="4">
    <source>
        <dbReference type="Proteomes" id="UP000230066"/>
    </source>
</evidence>
<evidence type="ECO:0000259" key="2">
    <source>
        <dbReference type="PROSITE" id="PS50106"/>
    </source>
</evidence>
<feature type="domain" description="PDZ" evidence="2">
    <location>
        <begin position="16"/>
        <end position="96"/>
    </location>
</feature>
<reference evidence="3" key="1">
    <citation type="submission" date="2019-03" db="EMBL/GenBank/DDBJ databases">
        <title>Improved annotation for the trematode Fasciola hepatica.</title>
        <authorList>
            <person name="Choi Y.-J."/>
            <person name="Martin J."/>
            <person name="Mitreva M."/>
        </authorList>
    </citation>
    <scope>NUCLEOTIDE SEQUENCE [LARGE SCALE GENOMIC DNA]</scope>
</reference>
<proteinExistence type="predicted"/>
<comment type="caution">
    <text evidence="3">The sequence shown here is derived from an EMBL/GenBank/DDBJ whole genome shotgun (WGS) entry which is preliminary data.</text>
</comment>
<dbReference type="AlphaFoldDB" id="A0A4E0RVM7"/>
<name>A0A4E0RVM7_FASHE</name>
<sequence>MSDLAESDASKPRLCHLKIISNFSGYGFSLRTEAVGNVQHIEKVEKGSPAELGGLLTGDLLWKVNGKSVRGISHRQTVEYIKERRDEVQLLVLQPQTSAEYDELDNPIEEAEKNAVKHETKIDENSSYIRNQNDLQLSRADKQLLRADATTMNWIFYKRRKQLESGDPSGLKSAGCVNYGMTDEHGNAQT</sequence>
<dbReference type="GO" id="GO:0072659">
    <property type="term" value="P:protein localization to plasma membrane"/>
    <property type="evidence" value="ECO:0007669"/>
    <property type="project" value="TreeGrafter"/>
</dbReference>
<dbReference type="InterPro" id="IPR001478">
    <property type="entry name" value="PDZ"/>
</dbReference>
<keyword evidence="4" id="KW-1185">Reference proteome</keyword>
<organism evidence="3 4">
    <name type="scientific">Fasciola hepatica</name>
    <name type="common">Liver fluke</name>
    <dbReference type="NCBI Taxonomy" id="6192"/>
    <lineage>
        <taxon>Eukaryota</taxon>
        <taxon>Metazoa</taxon>
        <taxon>Spiralia</taxon>
        <taxon>Lophotrochozoa</taxon>
        <taxon>Platyhelminthes</taxon>
        <taxon>Trematoda</taxon>
        <taxon>Digenea</taxon>
        <taxon>Plagiorchiida</taxon>
        <taxon>Echinostomata</taxon>
        <taxon>Echinostomatoidea</taxon>
        <taxon>Fasciolidae</taxon>
        <taxon>Fasciola</taxon>
    </lineage>
</organism>
<evidence type="ECO:0000313" key="3">
    <source>
        <dbReference type="EMBL" id="THD25377.1"/>
    </source>
</evidence>
<dbReference type="PANTHER" id="PTHR14191:SF28">
    <property type="entry name" value="GH04176P-RELATED"/>
    <property type="match status" value="1"/>
</dbReference>
<dbReference type="Proteomes" id="UP000230066">
    <property type="component" value="Unassembled WGS sequence"/>
</dbReference>
<protein>
    <submittedName>
        <fullName evidence="3">Ezrin-radixin-moesin-binding phosphoprotein 50</fullName>
    </submittedName>
</protein>